<dbReference type="RefSeq" id="XP_016478006.1">
    <property type="nucleotide sequence ID" value="XM_016622520.1"/>
</dbReference>
<evidence type="ECO:0000256" key="1">
    <source>
        <dbReference type="SAM" id="MobiDB-lite"/>
    </source>
</evidence>
<organism evidence="2">
    <name type="scientific">Nicotiana tabacum</name>
    <name type="common">Common tobacco</name>
    <dbReference type="NCBI Taxonomy" id="4097"/>
    <lineage>
        <taxon>Eukaryota</taxon>
        <taxon>Viridiplantae</taxon>
        <taxon>Streptophyta</taxon>
        <taxon>Embryophyta</taxon>
        <taxon>Tracheophyta</taxon>
        <taxon>Spermatophyta</taxon>
        <taxon>Magnoliopsida</taxon>
        <taxon>eudicotyledons</taxon>
        <taxon>Gunneridae</taxon>
        <taxon>Pentapetalae</taxon>
        <taxon>asterids</taxon>
        <taxon>lamiids</taxon>
        <taxon>Solanales</taxon>
        <taxon>Solanaceae</taxon>
        <taxon>Nicotianoideae</taxon>
        <taxon>Nicotianeae</taxon>
        <taxon>Nicotiana</taxon>
    </lineage>
</organism>
<dbReference type="KEGG" id="nta:107799414"/>
<protein>
    <submittedName>
        <fullName evidence="2">Uncharacterized protein</fullName>
    </submittedName>
</protein>
<reference evidence="2" key="1">
    <citation type="submission" date="2025-08" db="UniProtKB">
        <authorList>
            <consortium name="RefSeq"/>
        </authorList>
    </citation>
    <scope>IDENTIFICATION</scope>
</reference>
<proteinExistence type="predicted"/>
<feature type="region of interest" description="Disordered" evidence="1">
    <location>
        <begin position="236"/>
        <end position="268"/>
    </location>
</feature>
<dbReference type="OrthoDB" id="1242608at2759"/>
<dbReference type="PaxDb" id="4097-A0A1S4AMW7"/>
<gene>
    <name evidence="2" type="primary">LOC107799414</name>
</gene>
<accession>A0A1S4AMW7</accession>
<name>A0A1S4AMW7_TOBAC</name>
<dbReference type="AlphaFoldDB" id="A0A1S4AMW7"/>
<evidence type="ECO:0000313" key="2">
    <source>
        <dbReference type="RefSeq" id="XP_016478006.1"/>
    </source>
</evidence>
<feature type="compositionally biased region" description="Acidic residues" evidence="1">
    <location>
        <begin position="255"/>
        <end position="268"/>
    </location>
</feature>
<sequence length="268" mass="30213">MVEIESARRADICAKIFLKMLEKYRCYRNKCREIHEQLKANPGARSLGEELEKSSCKEEELELGKGVAAECEYLQGKLRSMQSEMDQNLISVEAMSAEWMGKLAELERKVAVLENIESSWSSASARVAALENTICVLQSEQESERATATLREVRLEERIGDIDQEASTLWYRIAALEAEKEQLLAQVESSSTAVLRHLHELWVHVESQRDIYKSLWEAGNVTEAAYEVERARERETRVNSGYDFATPEADKGANDDEGFPGDGGDGTE</sequence>